<keyword evidence="4" id="KW-1185">Reference proteome</keyword>
<feature type="transmembrane region" description="Helical" evidence="2">
    <location>
        <begin position="69"/>
        <end position="91"/>
    </location>
</feature>
<dbReference type="AlphaFoldDB" id="A0A1M6EPW6"/>
<proteinExistence type="predicted"/>
<dbReference type="EMBL" id="FQZG01000018">
    <property type="protein sequence ID" value="SHI87514.1"/>
    <property type="molecule type" value="Genomic_DNA"/>
</dbReference>
<accession>A0A1M6EPW6</accession>
<feature type="transmembrane region" description="Helical" evidence="2">
    <location>
        <begin position="111"/>
        <end position="134"/>
    </location>
</feature>
<feature type="transmembrane region" description="Helical" evidence="2">
    <location>
        <begin position="7"/>
        <end position="32"/>
    </location>
</feature>
<gene>
    <name evidence="3" type="ORF">SAMN02745244_01244</name>
</gene>
<feature type="region of interest" description="Disordered" evidence="1">
    <location>
        <begin position="214"/>
        <end position="255"/>
    </location>
</feature>
<evidence type="ECO:0000256" key="1">
    <source>
        <dbReference type="SAM" id="MobiDB-lite"/>
    </source>
</evidence>
<keyword evidence="2" id="KW-0472">Membrane</keyword>
<keyword evidence="2" id="KW-0812">Transmembrane</keyword>
<evidence type="ECO:0000313" key="3">
    <source>
        <dbReference type="EMBL" id="SHI87514.1"/>
    </source>
</evidence>
<sequence length="255" mass="27198">MTDWLNAHFFTAVVIFYLINAVPSAMFGIALSRRSGRPWWHGLLPAFFLPWFGLLFLKNQPSGEPRNTGPARYSMVMLFVAGLMVLVSIWLPWVSGTGADGQPFVYSPNEVVVIAILIWVLALGLLLSSIGLLFRGGVPVALATGILVAVIGGILAASTYLFGPAGLFVDEARSGAEITVYIGPGGWVALVALITAYVSVLVLPFGLKVRPAPAPPQQELPQPQWQGPPQSNGQQPPSPWGTGQGNGTQRPGATW</sequence>
<feature type="transmembrane region" description="Helical" evidence="2">
    <location>
        <begin position="141"/>
        <end position="162"/>
    </location>
</feature>
<dbReference type="OrthoDB" id="3727041at2"/>
<feature type="transmembrane region" description="Helical" evidence="2">
    <location>
        <begin position="182"/>
        <end position="203"/>
    </location>
</feature>
<feature type="transmembrane region" description="Helical" evidence="2">
    <location>
        <begin position="38"/>
        <end position="57"/>
    </location>
</feature>
<feature type="compositionally biased region" description="Low complexity" evidence="1">
    <location>
        <begin position="219"/>
        <end position="235"/>
    </location>
</feature>
<keyword evidence="2" id="KW-1133">Transmembrane helix</keyword>
<reference evidence="3 4" key="1">
    <citation type="submission" date="2016-11" db="EMBL/GenBank/DDBJ databases">
        <authorList>
            <person name="Jaros S."/>
            <person name="Januszkiewicz K."/>
            <person name="Wedrychowicz H."/>
        </authorList>
    </citation>
    <scope>NUCLEOTIDE SEQUENCE [LARGE SCALE GENOMIC DNA]</scope>
    <source>
        <strain evidence="3 4">DSM 12906</strain>
    </source>
</reference>
<dbReference type="Proteomes" id="UP000184512">
    <property type="component" value="Unassembled WGS sequence"/>
</dbReference>
<evidence type="ECO:0000313" key="4">
    <source>
        <dbReference type="Proteomes" id="UP000184512"/>
    </source>
</evidence>
<organism evidence="3 4">
    <name type="scientific">Tessaracoccus bendigoensis DSM 12906</name>
    <dbReference type="NCBI Taxonomy" id="1123357"/>
    <lineage>
        <taxon>Bacteria</taxon>
        <taxon>Bacillati</taxon>
        <taxon>Actinomycetota</taxon>
        <taxon>Actinomycetes</taxon>
        <taxon>Propionibacteriales</taxon>
        <taxon>Propionibacteriaceae</taxon>
        <taxon>Tessaracoccus</taxon>
    </lineage>
</organism>
<protein>
    <submittedName>
        <fullName evidence="3">Uncharacterized protein</fullName>
    </submittedName>
</protein>
<dbReference type="RefSeq" id="WP_073186677.1">
    <property type="nucleotide sequence ID" value="NZ_FQZG01000018.1"/>
</dbReference>
<evidence type="ECO:0000256" key="2">
    <source>
        <dbReference type="SAM" id="Phobius"/>
    </source>
</evidence>
<name>A0A1M6EPW6_9ACTN</name>
<dbReference type="STRING" id="1123357.SAMN02745244_01244"/>